<dbReference type="EMBL" id="MLJW01004429">
    <property type="protein sequence ID" value="OIQ69980.1"/>
    <property type="molecule type" value="Genomic_DNA"/>
</dbReference>
<dbReference type="AlphaFoldDB" id="A0A1J5PQX9"/>
<gene>
    <name evidence="1" type="ORF">GALL_484140</name>
</gene>
<reference evidence="1" key="1">
    <citation type="submission" date="2016-10" db="EMBL/GenBank/DDBJ databases">
        <title>Sequence of Gallionella enrichment culture.</title>
        <authorList>
            <person name="Poehlein A."/>
            <person name="Muehling M."/>
            <person name="Daniel R."/>
        </authorList>
    </citation>
    <scope>NUCLEOTIDE SEQUENCE</scope>
</reference>
<sequence>MQHYAPGANLNALTPTKVAQIEVILNGSKKAGNNIGGQLMNVLGQA</sequence>
<accession>A0A1J5PQX9</accession>
<evidence type="ECO:0000313" key="1">
    <source>
        <dbReference type="EMBL" id="OIQ69980.1"/>
    </source>
</evidence>
<proteinExistence type="predicted"/>
<protein>
    <submittedName>
        <fullName evidence="1">Uncharacterized protein</fullName>
    </submittedName>
</protein>
<organism evidence="1">
    <name type="scientific">mine drainage metagenome</name>
    <dbReference type="NCBI Taxonomy" id="410659"/>
    <lineage>
        <taxon>unclassified sequences</taxon>
        <taxon>metagenomes</taxon>
        <taxon>ecological metagenomes</taxon>
    </lineage>
</organism>
<comment type="caution">
    <text evidence="1">The sequence shown here is derived from an EMBL/GenBank/DDBJ whole genome shotgun (WGS) entry which is preliminary data.</text>
</comment>
<name>A0A1J5PQX9_9ZZZZ</name>